<proteinExistence type="predicted"/>
<accession>A0A813JS45</accession>
<organism evidence="2 3">
    <name type="scientific">Polarella glacialis</name>
    <name type="common">Dinoflagellate</name>
    <dbReference type="NCBI Taxonomy" id="89957"/>
    <lineage>
        <taxon>Eukaryota</taxon>
        <taxon>Sar</taxon>
        <taxon>Alveolata</taxon>
        <taxon>Dinophyceae</taxon>
        <taxon>Suessiales</taxon>
        <taxon>Suessiaceae</taxon>
        <taxon>Polarella</taxon>
    </lineage>
</organism>
<feature type="transmembrane region" description="Helical" evidence="1">
    <location>
        <begin position="20"/>
        <end position="41"/>
    </location>
</feature>
<keyword evidence="1" id="KW-1133">Transmembrane helix</keyword>
<keyword evidence="1" id="KW-0812">Transmembrane</keyword>
<dbReference type="Proteomes" id="UP000626109">
    <property type="component" value="Unassembled WGS sequence"/>
</dbReference>
<evidence type="ECO:0000256" key="1">
    <source>
        <dbReference type="SAM" id="Phobius"/>
    </source>
</evidence>
<name>A0A813JS45_POLGL</name>
<feature type="transmembrane region" description="Helical" evidence="1">
    <location>
        <begin position="47"/>
        <end position="72"/>
    </location>
</feature>
<dbReference type="EMBL" id="CAJNNW010026034">
    <property type="protein sequence ID" value="CAE8682101.1"/>
    <property type="molecule type" value="Genomic_DNA"/>
</dbReference>
<sequence>MALGGLAGTNCNCQWGMSGIFLGIVIILAAGVFTAIPAFFGELDFPWYIALCWFWFGLGAALLLIGVILEVCSCKSAKAFWKDLKKQEVKVEEDGSGEGVAPTPYKMLP</sequence>
<evidence type="ECO:0000313" key="2">
    <source>
        <dbReference type="EMBL" id="CAE8682101.1"/>
    </source>
</evidence>
<reference evidence="2" key="1">
    <citation type="submission" date="2021-02" db="EMBL/GenBank/DDBJ databases">
        <authorList>
            <person name="Dougan E. K."/>
            <person name="Rhodes N."/>
            <person name="Thang M."/>
            <person name="Chan C."/>
        </authorList>
    </citation>
    <scope>NUCLEOTIDE SEQUENCE</scope>
</reference>
<evidence type="ECO:0008006" key="4">
    <source>
        <dbReference type="Google" id="ProtNLM"/>
    </source>
</evidence>
<protein>
    <recommendedName>
        <fullName evidence="4">Transmembrane protein</fullName>
    </recommendedName>
</protein>
<comment type="caution">
    <text evidence="2">The sequence shown here is derived from an EMBL/GenBank/DDBJ whole genome shotgun (WGS) entry which is preliminary data.</text>
</comment>
<keyword evidence="1" id="KW-0472">Membrane</keyword>
<gene>
    <name evidence="2" type="ORF">PGLA2088_LOCUS22787</name>
</gene>
<evidence type="ECO:0000313" key="3">
    <source>
        <dbReference type="Proteomes" id="UP000626109"/>
    </source>
</evidence>
<dbReference type="AlphaFoldDB" id="A0A813JS45"/>